<comment type="caution">
    <text evidence="1">The sequence shown here is derived from an EMBL/GenBank/DDBJ whole genome shotgun (WGS) entry which is preliminary data.</text>
</comment>
<gene>
    <name evidence="1" type="ORF">J2Z66_003266</name>
</gene>
<reference evidence="1 2" key="1">
    <citation type="submission" date="2021-03" db="EMBL/GenBank/DDBJ databases">
        <title>Genomic Encyclopedia of Type Strains, Phase IV (KMG-IV): sequencing the most valuable type-strain genomes for metagenomic binning, comparative biology and taxonomic classification.</title>
        <authorList>
            <person name="Goeker M."/>
        </authorList>
    </citation>
    <scope>NUCLEOTIDE SEQUENCE [LARGE SCALE GENOMIC DNA]</scope>
    <source>
        <strain evidence="1 2">DSM 26048</strain>
    </source>
</reference>
<dbReference type="Proteomes" id="UP001519287">
    <property type="component" value="Unassembled WGS sequence"/>
</dbReference>
<evidence type="ECO:0000313" key="2">
    <source>
        <dbReference type="Proteomes" id="UP001519287"/>
    </source>
</evidence>
<name>A0ABS4IVQ0_9BACL</name>
<evidence type="ECO:0000313" key="1">
    <source>
        <dbReference type="EMBL" id="MBP1991659.1"/>
    </source>
</evidence>
<proteinExistence type="predicted"/>
<dbReference type="EMBL" id="JAGGLB010000009">
    <property type="protein sequence ID" value="MBP1991659.1"/>
    <property type="molecule type" value="Genomic_DNA"/>
</dbReference>
<organism evidence="1 2">
    <name type="scientific">Paenibacillus eucommiae</name>
    <dbReference type="NCBI Taxonomy" id="1355755"/>
    <lineage>
        <taxon>Bacteria</taxon>
        <taxon>Bacillati</taxon>
        <taxon>Bacillota</taxon>
        <taxon>Bacilli</taxon>
        <taxon>Bacillales</taxon>
        <taxon>Paenibacillaceae</taxon>
        <taxon>Paenibacillus</taxon>
    </lineage>
</organism>
<keyword evidence="2" id="KW-1185">Reference proteome</keyword>
<sequence>MFFIVKASCGGDLELLTMKNIVKVAEPLLSLVPLPQQLGLRRSPLQSREKPLLAVRLSLVFV</sequence>
<accession>A0ABS4IVQ0</accession>
<dbReference type="RefSeq" id="WP_209972382.1">
    <property type="nucleotide sequence ID" value="NZ_JAGGLB010000009.1"/>
</dbReference>
<protein>
    <submittedName>
        <fullName evidence="1">Uncharacterized protein</fullName>
    </submittedName>
</protein>